<reference evidence="3" key="1">
    <citation type="submission" date="2014-03" db="EMBL/GenBank/DDBJ databases">
        <authorList>
            <person name="Urmite Genomes U."/>
        </authorList>
    </citation>
    <scope>NUCLEOTIDE SEQUENCE [LARGE SCALE GENOMIC DNA]</scope>
    <source>
        <strain evidence="3">HD-03</strain>
    </source>
</reference>
<comment type="caution">
    <text evidence="2">The sequence shown here is derived from an EMBL/GenBank/DDBJ whole genome shotgun (WGS) entry which is preliminary data.</text>
</comment>
<dbReference type="GO" id="GO:0016491">
    <property type="term" value="F:oxidoreductase activity"/>
    <property type="evidence" value="ECO:0007669"/>
    <property type="project" value="InterPro"/>
</dbReference>
<dbReference type="Gene3D" id="1.20.1260.10">
    <property type="match status" value="1"/>
</dbReference>
<dbReference type="Proteomes" id="UP000028868">
    <property type="component" value="Unassembled WGS sequence"/>
</dbReference>
<dbReference type="SUPFAM" id="SSF47240">
    <property type="entry name" value="Ferritin-like"/>
    <property type="match status" value="1"/>
</dbReference>
<dbReference type="AlphaFoldDB" id="A0A024P5V3"/>
<dbReference type="EMBL" id="CCDI010000003">
    <property type="protein sequence ID" value="CDQ24245.1"/>
    <property type="molecule type" value="Genomic_DNA"/>
</dbReference>
<dbReference type="Pfam" id="PF02915">
    <property type="entry name" value="Rubrerythrin"/>
    <property type="match status" value="1"/>
</dbReference>
<dbReference type="InterPro" id="IPR009078">
    <property type="entry name" value="Ferritin-like_SF"/>
</dbReference>
<keyword evidence="3" id="KW-1185">Reference proteome</keyword>
<reference evidence="2 3" key="2">
    <citation type="submission" date="2014-05" db="EMBL/GenBank/DDBJ databases">
        <title>Draft genome sequence of Halobacillus karajensis HK-03.</title>
        <authorList>
            <person name="Khelaifia S."/>
            <person name="Croce O."/>
            <person name="Lagier J.C."/>
            <person name="Raoult D."/>
        </authorList>
    </citation>
    <scope>NUCLEOTIDE SEQUENCE [LARGE SCALE GENOMIC DNA]</scope>
    <source>
        <strain evidence="2 3">HD-03</strain>
    </source>
</reference>
<evidence type="ECO:0000313" key="2">
    <source>
        <dbReference type="EMBL" id="CDQ24245.1"/>
    </source>
</evidence>
<feature type="domain" description="Rubrerythrin diiron-binding" evidence="1">
    <location>
        <begin position="104"/>
        <end position="153"/>
    </location>
</feature>
<gene>
    <name evidence="2" type="ORF">BN983_02517</name>
</gene>
<dbReference type="InterPro" id="IPR003251">
    <property type="entry name" value="Rr_diiron-bd_dom"/>
</dbReference>
<dbReference type="InterPro" id="IPR012347">
    <property type="entry name" value="Ferritin-like"/>
</dbReference>
<accession>A0A024P5V3</accession>
<evidence type="ECO:0000313" key="3">
    <source>
        <dbReference type="Proteomes" id="UP000028868"/>
    </source>
</evidence>
<dbReference type="GO" id="GO:0046872">
    <property type="term" value="F:metal ion binding"/>
    <property type="evidence" value="ECO:0007669"/>
    <property type="project" value="InterPro"/>
</dbReference>
<dbReference type="RefSeq" id="WP_035508953.1">
    <property type="nucleotide sequence ID" value="NZ_CCDH010000001.1"/>
</dbReference>
<evidence type="ECO:0000259" key="1">
    <source>
        <dbReference type="Pfam" id="PF02915"/>
    </source>
</evidence>
<name>A0A024P5V3_9BACI</name>
<proteinExistence type="predicted"/>
<protein>
    <recommendedName>
        <fullName evidence="1">Rubrerythrin diiron-binding domain-containing protein</fullName>
    </recommendedName>
</protein>
<sequence length="155" mass="18388">MYRNQYGYTYNPYGYDGFFRVQSDQSLITDIEEAINGEYSAITCYKQLADLAPTQEERQQIYEIRQDEIRHYEVFSNIYKQLTGKQPAPQIKDLCVNPYKKGVESSFLDEQKTTVFYYEIERKAQDLSIKETFRQAAADEQNHALWFLYFLHARG</sequence>
<dbReference type="CDD" id="cd00657">
    <property type="entry name" value="Ferritin_like"/>
    <property type="match status" value="1"/>
</dbReference>
<organism evidence="2 3">
    <name type="scientific">Halobacillus karajensis</name>
    <dbReference type="NCBI Taxonomy" id="195088"/>
    <lineage>
        <taxon>Bacteria</taxon>
        <taxon>Bacillati</taxon>
        <taxon>Bacillota</taxon>
        <taxon>Bacilli</taxon>
        <taxon>Bacillales</taxon>
        <taxon>Bacillaceae</taxon>
        <taxon>Halobacillus</taxon>
    </lineage>
</organism>